<dbReference type="AlphaFoldDB" id="A0A132AHT2"/>
<dbReference type="EMBL" id="JXLN01015427">
    <property type="protein sequence ID" value="KPM10558.1"/>
    <property type="molecule type" value="Genomic_DNA"/>
</dbReference>
<dbReference type="InterPro" id="IPR011009">
    <property type="entry name" value="Kinase-like_dom_sf"/>
</dbReference>
<evidence type="ECO:0000313" key="6">
    <source>
        <dbReference type="EMBL" id="KPM10558.1"/>
    </source>
</evidence>
<keyword evidence="2" id="KW-0808">Transferase</keyword>
<reference evidence="6 7" key="1">
    <citation type="journal article" date="2015" name="Parasit. Vectors">
        <title>Draft genome of the scabies mite.</title>
        <authorList>
            <person name="Rider S.D.Jr."/>
            <person name="Morgan M.S."/>
            <person name="Arlian L.G."/>
        </authorList>
    </citation>
    <scope>NUCLEOTIDE SEQUENCE [LARGE SCALE GENOMIC DNA]</scope>
    <source>
        <strain evidence="6">Arlian Lab</strain>
    </source>
</reference>
<dbReference type="SUPFAM" id="SSF56112">
    <property type="entry name" value="Protein kinase-like (PK-like)"/>
    <property type="match status" value="1"/>
</dbReference>
<dbReference type="PANTHER" id="PTHR45646">
    <property type="entry name" value="SERINE/THREONINE-PROTEIN KINASE DOA-RELATED"/>
    <property type="match status" value="1"/>
</dbReference>
<dbReference type="Proteomes" id="UP000616769">
    <property type="component" value="Unassembled WGS sequence"/>
</dbReference>
<dbReference type="OrthoDB" id="283111at2759"/>
<organism evidence="6 7">
    <name type="scientific">Sarcoptes scabiei</name>
    <name type="common">Itch mite</name>
    <name type="synonym">Acarus scabiei</name>
    <dbReference type="NCBI Taxonomy" id="52283"/>
    <lineage>
        <taxon>Eukaryota</taxon>
        <taxon>Metazoa</taxon>
        <taxon>Ecdysozoa</taxon>
        <taxon>Arthropoda</taxon>
        <taxon>Chelicerata</taxon>
        <taxon>Arachnida</taxon>
        <taxon>Acari</taxon>
        <taxon>Acariformes</taxon>
        <taxon>Sarcoptiformes</taxon>
        <taxon>Astigmata</taxon>
        <taxon>Psoroptidia</taxon>
        <taxon>Sarcoptoidea</taxon>
        <taxon>Sarcoptidae</taxon>
        <taxon>Sarcoptinae</taxon>
        <taxon>Sarcoptes</taxon>
    </lineage>
</organism>
<dbReference type="PANTHER" id="PTHR45646:SF11">
    <property type="entry name" value="SERINE_THREONINE-PROTEIN KINASE DOA"/>
    <property type="match status" value="1"/>
</dbReference>
<comment type="caution">
    <text evidence="6">The sequence shown here is derived from an EMBL/GenBank/DDBJ whole genome shotgun (WGS) entry which is preliminary data.</text>
</comment>
<dbReference type="Gene3D" id="1.10.510.10">
    <property type="entry name" value="Transferase(Phosphotransferase) domain 1"/>
    <property type="match status" value="1"/>
</dbReference>
<keyword evidence="5" id="KW-0067">ATP-binding</keyword>
<dbReference type="GO" id="GO:0043484">
    <property type="term" value="P:regulation of RNA splicing"/>
    <property type="evidence" value="ECO:0007669"/>
    <property type="project" value="TreeGrafter"/>
</dbReference>
<evidence type="ECO:0000256" key="2">
    <source>
        <dbReference type="ARBA" id="ARBA00022679"/>
    </source>
</evidence>
<evidence type="ECO:0000256" key="1">
    <source>
        <dbReference type="ARBA" id="ARBA00022527"/>
    </source>
</evidence>
<dbReference type="GO" id="GO:0004674">
    <property type="term" value="F:protein serine/threonine kinase activity"/>
    <property type="evidence" value="ECO:0007669"/>
    <property type="project" value="UniProtKB-KW"/>
</dbReference>
<dbReference type="InterPro" id="IPR051175">
    <property type="entry name" value="CLK_kinases"/>
</dbReference>
<dbReference type="VEuPathDB" id="VectorBase:SSCA000702"/>
<evidence type="ECO:0000256" key="5">
    <source>
        <dbReference type="ARBA" id="ARBA00022840"/>
    </source>
</evidence>
<evidence type="ECO:0000256" key="3">
    <source>
        <dbReference type="ARBA" id="ARBA00022741"/>
    </source>
</evidence>
<proteinExistence type="predicted"/>
<name>A0A132AHT2_SARSC</name>
<gene>
    <name evidence="6" type="ORF">QR98_0091160</name>
</gene>
<accession>A0A132AHT2</accession>
<keyword evidence="4" id="KW-0418">Kinase</keyword>
<keyword evidence="1" id="KW-0723">Serine/threonine-protein kinase</keyword>
<dbReference type="GO" id="GO:0005524">
    <property type="term" value="F:ATP binding"/>
    <property type="evidence" value="ECO:0007669"/>
    <property type="project" value="UniProtKB-KW"/>
</dbReference>
<evidence type="ECO:0000256" key="4">
    <source>
        <dbReference type="ARBA" id="ARBA00022777"/>
    </source>
</evidence>
<sequence>MERILGPIPSRMSRKSKTRYYFHGKLMDWDERSAAGRYVRENCKPLHRYIIQPDNEDHRNLFELISLLLEYEPNNRLSLADALNHSFFKRLTKEHRLHDD</sequence>
<protein>
    <submittedName>
        <fullName evidence="6">Uncharacterized protein</fullName>
    </submittedName>
</protein>
<keyword evidence="3" id="KW-0547">Nucleotide-binding</keyword>
<dbReference type="GO" id="GO:0005634">
    <property type="term" value="C:nucleus"/>
    <property type="evidence" value="ECO:0007669"/>
    <property type="project" value="TreeGrafter"/>
</dbReference>
<evidence type="ECO:0000313" key="7">
    <source>
        <dbReference type="Proteomes" id="UP000616769"/>
    </source>
</evidence>